<reference evidence="1 2" key="1">
    <citation type="journal article" date="2009" name="Nat. Genet.">
        <title>The genome of the cucumber, Cucumis sativus L.</title>
        <authorList>
            <person name="Huang S."/>
            <person name="Li R."/>
            <person name="Zhang Z."/>
            <person name="Li L."/>
            <person name="Gu X."/>
            <person name="Fan W."/>
            <person name="Lucas W.J."/>
            <person name="Wang X."/>
            <person name="Xie B."/>
            <person name="Ni P."/>
            <person name="Ren Y."/>
            <person name="Zhu H."/>
            <person name="Li J."/>
            <person name="Lin K."/>
            <person name="Jin W."/>
            <person name="Fei Z."/>
            <person name="Li G."/>
            <person name="Staub J."/>
            <person name="Kilian A."/>
            <person name="van der Vossen E.A."/>
            <person name="Wu Y."/>
            <person name="Guo J."/>
            <person name="He J."/>
            <person name="Jia Z."/>
            <person name="Ren Y."/>
            <person name="Tian G."/>
            <person name="Lu Y."/>
            <person name="Ruan J."/>
            <person name="Qian W."/>
            <person name="Wang M."/>
            <person name="Huang Q."/>
            <person name="Li B."/>
            <person name="Xuan Z."/>
            <person name="Cao J."/>
            <person name="Asan"/>
            <person name="Wu Z."/>
            <person name="Zhang J."/>
            <person name="Cai Q."/>
            <person name="Bai Y."/>
            <person name="Zhao B."/>
            <person name="Han Y."/>
            <person name="Li Y."/>
            <person name="Li X."/>
            <person name="Wang S."/>
            <person name="Shi Q."/>
            <person name="Liu S."/>
            <person name="Cho W.K."/>
            <person name="Kim J.Y."/>
            <person name="Xu Y."/>
            <person name="Heller-Uszynska K."/>
            <person name="Miao H."/>
            <person name="Cheng Z."/>
            <person name="Zhang S."/>
            <person name="Wu J."/>
            <person name="Yang Y."/>
            <person name="Kang H."/>
            <person name="Li M."/>
            <person name="Liang H."/>
            <person name="Ren X."/>
            <person name="Shi Z."/>
            <person name="Wen M."/>
            <person name="Jian M."/>
            <person name="Yang H."/>
            <person name="Zhang G."/>
            <person name="Yang Z."/>
            <person name="Chen R."/>
            <person name="Liu S."/>
            <person name="Li J."/>
            <person name="Ma L."/>
            <person name="Liu H."/>
            <person name="Zhou Y."/>
            <person name="Zhao J."/>
            <person name="Fang X."/>
            <person name="Li G."/>
            <person name="Fang L."/>
            <person name="Li Y."/>
            <person name="Liu D."/>
            <person name="Zheng H."/>
            <person name="Zhang Y."/>
            <person name="Qin N."/>
            <person name="Li Z."/>
            <person name="Yang G."/>
            <person name="Yang S."/>
            <person name="Bolund L."/>
            <person name="Kristiansen K."/>
            <person name="Zheng H."/>
            <person name="Li S."/>
            <person name="Zhang X."/>
            <person name="Yang H."/>
            <person name="Wang J."/>
            <person name="Sun R."/>
            <person name="Zhang B."/>
            <person name="Jiang S."/>
            <person name="Wang J."/>
            <person name="Du Y."/>
            <person name="Li S."/>
        </authorList>
    </citation>
    <scope>NUCLEOTIDE SEQUENCE [LARGE SCALE GENOMIC DNA]</scope>
    <source>
        <strain evidence="2">cv. 9930</strain>
    </source>
</reference>
<organism evidence="1 2">
    <name type="scientific">Cucumis sativus</name>
    <name type="common">Cucumber</name>
    <dbReference type="NCBI Taxonomy" id="3659"/>
    <lineage>
        <taxon>Eukaryota</taxon>
        <taxon>Viridiplantae</taxon>
        <taxon>Streptophyta</taxon>
        <taxon>Embryophyta</taxon>
        <taxon>Tracheophyta</taxon>
        <taxon>Spermatophyta</taxon>
        <taxon>Magnoliopsida</taxon>
        <taxon>eudicotyledons</taxon>
        <taxon>Gunneridae</taxon>
        <taxon>Pentapetalae</taxon>
        <taxon>rosids</taxon>
        <taxon>fabids</taxon>
        <taxon>Cucurbitales</taxon>
        <taxon>Cucurbitaceae</taxon>
        <taxon>Benincaseae</taxon>
        <taxon>Cucumis</taxon>
    </lineage>
</organism>
<sequence length="54" mass="6032">MGKRYSYRSAGDMSHVPMIAGPSFTSSETTGVTESWLSGKGHHRIIFIWLFVTL</sequence>
<accession>A0A0A0LWH5</accession>
<proteinExistence type="predicted"/>
<dbReference type="AlphaFoldDB" id="A0A0A0LWH5"/>
<evidence type="ECO:0000313" key="1">
    <source>
        <dbReference type="EMBL" id="KGN66245.1"/>
    </source>
</evidence>
<name>A0A0A0LWH5_CUCSA</name>
<reference evidence="1 2" key="3">
    <citation type="journal article" date="2010" name="BMC Genomics">
        <title>Transcriptome sequencing and comparative analysis of cucumber flowers with different sex types.</title>
        <authorList>
            <person name="Guo S."/>
            <person name="Zheng Y."/>
            <person name="Joung J.G."/>
            <person name="Liu S."/>
            <person name="Zhang Z."/>
            <person name="Crasta O.R."/>
            <person name="Sobral B.W."/>
            <person name="Xu Y."/>
            <person name="Huang S."/>
            <person name="Fei Z."/>
        </authorList>
    </citation>
    <scope>NUCLEOTIDE SEQUENCE [LARGE SCALE GENOMIC DNA]</scope>
    <source>
        <strain evidence="2">cv. 9930</strain>
    </source>
</reference>
<dbReference type="Gramene" id="KGN66245">
    <property type="protein sequence ID" value="KGN66245"/>
    <property type="gene ID" value="Csa_1G588550"/>
</dbReference>
<reference evidence="1 2" key="4">
    <citation type="journal article" date="2011" name="BMC Genomics">
        <title>RNA-Seq improves annotation of protein-coding genes in the cucumber genome.</title>
        <authorList>
            <person name="Li Z."/>
            <person name="Zhang Z."/>
            <person name="Yan P."/>
            <person name="Huang S."/>
            <person name="Fei Z."/>
            <person name="Lin K."/>
        </authorList>
    </citation>
    <scope>NUCLEOTIDE SEQUENCE [LARGE SCALE GENOMIC DNA]</scope>
    <source>
        <strain evidence="2">cv. 9930</strain>
    </source>
</reference>
<evidence type="ECO:0000313" key="2">
    <source>
        <dbReference type="Proteomes" id="UP000029981"/>
    </source>
</evidence>
<gene>
    <name evidence="1" type="ORF">Csa_1G588550</name>
</gene>
<reference evidence="1 2" key="2">
    <citation type="journal article" date="2009" name="PLoS ONE">
        <title>An integrated genetic and cytogenetic map of the cucumber genome.</title>
        <authorList>
            <person name="Ren Y."/>
            <person name="Zhang Z."/>
            <person name="Liu J."/>
            <person name="Staub J.E."/>
            <person name="Han Y."/>
            <person name="Cheng Z."/>
            <person name="Li X."/>
            <person name="Lu J."/>
            <person name="Miao H."/>
            <person name="Kang H."/>
            <person name="Xie B."/>
            <person name="Gu X."/>
            <person name="Wang X."/>
            <person name="Du Y."/>
            <person name="Jin W."/>
            <person name="Huang S."/>
        </authorList>
    </citation>
    <scope>NUCLEOTIDE SEQUENCE [LARGE SCALE GENOMIC DNA]</scope>
    <source>
        <strain evidence="2">cv. 9930</strain>
    </source>
</reference>
<dbReference type="Proteomes" id="UP000029981">
    <property type="component" value="Chromosome 1"/>
</dbReference>
<keyword evidence="2" id="KW-1185">Reference proteome</keyword>
<protein>
    <submittedName>
        <fullName evidence="1">Uncharacterized protein</fullName>
    </submittedName>
</protein>
<dbReference type="EMBL" id="CM002922">
    <property type="protein sequence ID" value="KGN66245.1"/>
    <property type="molecule type" value="Genomic_DNA"/>
</dbReference>